<feature type="compositionally biased region" description="Low complexity" evidence="1">
    <location>
        <begin position="814"/>
        <end position="827"/>
    </location>
</feature>
<proteinExistence type="predicted"/>
<gene>
    <name evidence="2" type="ORF">B0H63DRAFT_555182</name>
</gene>
<evidence type="ECO:0000256" key="1">
    <source>
        <dbReference type="SAM" id="MobiDB-lite"/>
    </source>
</evidence>
<reference evidence="2" key="2">
    <citation type="submission" date="2023-06" db="EMBL/GenBank/DDBJ databases">
        <authorList>
            <consortium name="Lawrence Berkeley National Laboratory"/>
            <person name="Haridas S."/>
            <person name="Hensen N."/>
            <person name="Bonometti L."/>
            <person name="Westerberg I."/>
            <person name="Brannstrom I.O."/>
            <person name="Guillou S."/>
            <person name="Cros-Aarteil S."/>
            <person name="Calhoun S."/>
            <person name="Kuo A."/>
            <person name="Mondo S."/>
            <person name="Pangilinan J."/>
            <person name="Riley R."/>
            <person name="LaButti K."/>
            <person name="Andreopoulos B."/>
            <person name="Lipzen A."/>
            <person name="Chen C."/>
            <person name="Yanf M."/>
            <person name="Daum C."/>
            <person name="Ng V."/>
            <person name="Clum A."/>
            <person name="Steindorff A."/>
            <person name="Ohm R."/>
            <person name="Martin F."/>
            <person name="Silar P."/>
            <person name="Natvig D."/>
            <person name="Lalanne C."/>
            <person name="Gautier V."/>
            <person name="Ament-velasquez S.L."/>
            <person name="Kruys A."/>
            <person name="Hutchinson M.I."/>
            <person name="Powell A.J."/>
            <person name="Barry K."/>
            <person name="Miller A.N."/>
            <person name="Grigoriev I.V."/>
            <person name="Debuchy R."/>
            <person name="Gladieux P."/>
            <person name="Thoren M.H."/>
            <person name="Johannesson H."/>
        </authorList>
    </citation>
    <scope>NUCLEOTIDE SEQUENCE</scope>
    <source>
        <strain evidence="2">CBS 232.78</strain>
    </source>
</reference>
<name>A0AAE0U7H8_9PEZI</name>
<feature type="compositionally biased region" description="Acidic residues" evidence="1">
    <location>
        <begin position="789"/>
        <end position="813"/>
    </location>
</feature>
<dbReference type="AlphaFoldDB" id="A0AAE0U7H8"/>
<feature type="region of interest" description="Disordered" evidence="1">
    <location>
        <begin position="72"/>
        <end position="98"/>
    </location>
</feature>
<protein>
    <submittedName>
        <fullName evidence="2">Uncharacterized protein</fullName>
    </submittedName>
</protein>
<sequence length="865" mass="95767">MDGEIFNNLLTGNNTSQCLHVKDPMNTRKMTPVLWSVWKATQRAGYTMIFLANTRLEAEIYHMGVHQRINNAASRPKYPNQPAESSTQPESHHNPLGRISLGVLPQPGHFSLMSYDDFLSAAEDDAPDRFEIYRKLFIICEMPLSATMPFELSKLVFHRIIKAIYDFRFHGMVFKLASFGMGDHDLHCLEKLTILPVNTIQISQAGDWYEICDGYIPNGNELVDFCVNSLGEGKSVLCFIPKGATDTDCRLGQVLPVTAQEHLGDEHPLNTSIVRRDSRMANTPCFNFNIGPAQHGPSLVITEPGLLGGRVPMAVKSPDLIVLGTASSLGPMFNYRAGIVLTDSVMRSHMEIRAQCSFRKLLPSEAGSTPTTIVSVIPSSDLHLLAQAPLPEAYSRDIMATVLRVVGMFSSQSISKMPFNWRLAGGEHVILGLVSRLRLMGLVCERGPVTMITEKGRRARRVLGHLSNNLNAACLAASALEDGAKMGRSAAHFLLRLAVVSAFFEDEKETLLDGGFPEATPKDKADFFERVRGICWGPAQQLACLGTFFDRLGLWERVRVFTNNFQSNLWHEFDFGEDRVQLNARICRLIWGKMLKLSELEECKDIEFVPALLPVTEEFPPIAENEMEVALAEVATAYIDHLAAYMPSVNRAFHITGGIELFDFAPETWGLLRRDELVGIAQKYGMLPRGKDVWVPIIAADVLRTGGKHFMVHPTFLPPSALNGITQDREWWLSGGGIEHKIKAGDHGRPWEVSRPGSHDEMPPMRVWRHPVGPVPPERAGNIDGGNSSDEETVLVPDSDDETVLMPDSDDGEGVPMAGGEVEVVVVRDNEDETMSGEDESEEGSEYEGSSGEESHASDSDYVDE</sequence>
<accession>A0AAE0U7H8</accession>
<organism evidence="2 3">
    <name type="scientific">Podospora didyma</name>
    <dbReference type="NCBI Taxonomy" id="330526"/>
    <lineage>
        <taxon>Eukaryota</taxon>
        <taxon>Fungi</taxon>
        <taxon>Dikarya</taxon>
        <taxon>Ascomycota</taxon>
        <taxon>Pezizomycotina</taxon>
        <taxon>Sordariomycetes</taxon>
        <taxon>Sordariomycetidae</taxon>
        <taxon>Sordariales</taxon>
        <taxon>Podosporaceae</taxon>
        <taxon>Podospora</taxon>
    </lineage>
</organism>
<evidence type="ECO:0000313" key="3">
    <source>
        <dbReference type="Proteomes" id="UP001285441"/>
    </source>
</evidence>
<feature type="region of interest" description="Disordered" evidence="1">
    <location>
        <begin position="744"/>
        <end position="865"/>
    </location>
</feature>
<feature type="compositionally biased region" description="Basic and acidic residues" evidence="1">
    <location>
        <begin position="744"/>
        <end position="763"/>
    </location>
</feature>
<evidence type="ECO:0000313" key="2">
    <source>
        <dbReference type="EMBL" id="KAK3393876.1"/>
    </source>
</evidence>
<dbReference type="Proteomes" id="UP001285441">
    <property type="component" value="Unassembled WGS sequence"/>
</dbReference>
<dbReference type="EMBL" id="JAULSW010000001">
    <property type="protein sequence ID" value="KAK3393876.1"/>
    <property type="molecule type" value="Genomic_DNA"/>
</dbReference>
<keyword evidence="3" id="KW-1185">Reference proteome</keyword>
<reference evidence="2" key="1">
    <citation type="journal article" date="2023" name="Mol. Phylogenet. Evol.">
        <title>Genome-scale phylogeny and comparative genomics of the fungal order Sordariales.</title>
        <authorList>
            <person name="Hensen N."/>
            <person name="Bonometti L."/>
            <person name="Westerberg I."/>
            <person name="Brannstrom I.O."/>
            <person name="Guillou S."/>
            <person name="Cros-Aarteil S."/>
            <person name="Calhoun S."/>
            <person name="Haridas S."/>
            <person name="Kuo A."/>
            <person name="Mondo S."/>
            <person name="Pangilinan J."/>
            <person name="Riley R."/>
            <person name="LaButti K."/>
            <person name="Andreopoulos B."/>
            <person name="Lipzen A."/>
            <person name="Chen C."/>
            <person name="Yan M."/>
            <person name="Daum C."/>
            <person name="Ng V."/>
            <person name="Clum A."/>
            <person name="Steindorff A."/>
            <person name="Ohm R.A."/>
            <person name="Martin F."/>
            <person name="Silar P."/>
            <person name="Natvig D.O."/>
            <person name="Lalanne C."/>
            <person name="Gautier V."/>
            <person name="Ament-Velasquez S.L."/>
            <person name="Kruys A."/>
            <person name="Hutchinson M.I."/>
            <person name="Powell A.J."/>
            <person name="Barry K."/>
            <person name="Miller A.N."/>
            <person name="Grigoriev I.V."/>
            <person name="Debuchy R."/>
            <person name="Gladieux P."/>
            <person name="Hiltunen Thoren M."/>
            <person name="Johannesson H."/>
        </authorList>
    </citation>
    <scope>NUCLEOTIDE SEQUENCE</scope>
    <source>
        <strain evidence="2">CBS 232.78</strain>
    </source>
</reference>
<comment type="caution">
    <text evidence="2">The sequence shown here is derived from an EMBL/GenBank/DDBJ whole genome shotgun (WGS) entry which is preliminary data.</text>
</comment>
<feature type="compositionally biased region" description="Acidic residues" evidence="1">
    <location>
        <begin position="830"/>
        <end position="846"/>
    </location>
</feature>